<name>A0ABN5F6S7_9FLAO</name>
<gene>
    <name evidence="2" type="ORF">BTO15_14490</name>
</gene>
<keyword evidence="1" id="KW-0472">Membrane</keyword>
<protein>
    <submittedName>
        <fullName evidence="2">Uncharacterized protein</fullName>
    </submittedName>
</protein>
<evidence type="ECO:0000313" key="2">
    <source>
        <dbReference type="EMBL" id="AUC23227.1"/>
    </source>
</evidence>
<proteinExistence type="predicted"/>
<dbReference type="Proteomes" id="UP000232721">
    <property type="component" value="Chromosome"/>
</dbReference>
<feature type="transmembrane region" description="Helical" evidence="1">
    <location>
        <begin position="7"/>
        <end position="31"/>
    </location>
</feature>
<reference evidence="2 3" key="1">
    <citation type="submission" date="2017-02" db="EMBL/GenBank/DDBJ databases">
        <title>Trade-off between light-utilization and light-protection in marine flavobacteria.</title>
        <authorList>
            <person name="Kumagai Y."/>
            <person name="Yoshizawa S."/>
            <person name="Kogure K."/>
            <person name="Iwasaki W."/>
        </authorList>
    </citation>
    <scope>NUCLEOTIDE SEQUENCE [LARGE SCALE GENOMIC DNA]</scope>
    <source>
        <strain evidence="2 3">KCTC 23670</strain>
    </source>
</reference>
<organism evidence="2 3">
    <name type="scientific">Polaribacter sejongensis</name>
    <dbReference type="NCBI Taxonomy" id="985043"/>
    <lineage>
        <taxon>Bacteria</taxon>
        <taxon>Pseudomonadati</taxon>
        <taxon>Bacteroidota</taxon>
        <taxon>Flavobacteriia</taxon>
        <taxon>Flavobacteriales</taxon>
        <taxon>Flavobacteriaceae</taxon>
    </lineage>
</organism>
<feature type="transmembrane region" description="Helical" evidence="1">
    <location>
        <begin position="37"/>
        <end position="56"/>
    </location>
</feature>
<keyword evidence="1" id="KW-1133">Transmembrane helix</keyword>
<evidence type="ECO:0000256" key="1">
    <source>
        <dbReference type="SAM" id="Phobius"/>
    </source>
</evidence>
<sequence length="186" mass="22117">MNSKTKYLLFTLGIIGTILIIFNSIELWYWYEFKLELEISQILFIIGLISFGLYFIIKKNRKILTKIIIGAFGISLILNIHLSTKNFENILRQNRLSEYSELKTCVEMEKRFAVDLEKGKVKYFQFGMFSITEMKDILKSKYDIEYFSMGCMLRSEMECYNKLVDKYLKEKYDNSINDIYKEIGIE</sequence>
<dbReference type="EMBL" id="CP019336">
    <property type="protein sequence ID" value="AUC23227.1"/>
    <property type="molecule type" value="Genomic_DNA"/>
</dbReference>
<evidence type="ECO:0000313" key="3">
    <source>
        <dbReference type="Proteomes" id="UP000232721"/>
    </source>
</evidence>
<dbReference type="RefSeq" id="WP_208889319.1">
    <property type="nucleotide sequence ID" value="NZ_CP019336.1"/>
</dbReference>
<feature type="transmembrane region" description="Helical" evidence="1">
    <location>
        <begin position="63"/>
        <end position="82"/>
    </location>
</feature>
<keyword evidence="1" id="KW-0812">Transmembrane</keyword>
<keyword evidence="3" id="KW-1185">Reference proteome</keyword>
<accession>A0ABN5F6S7</accession>